<comment type="caution">
    <text evidence="7">The sequence shown here is derived from an EMBL/GenBank/DDBJ whole genome shotgun (WGS) entry which is preliminary data.</text>
</comment>
<evidence type="ECO:0000313" key="10">
    <source>
        <dbReference type="Proteomes" id="UP000317265"/>
    </source>
</evidence>
<comment type="subcellular location">
    <subcellularLocation>
        <location evidence="1">Cell membrane</location>
        <topology evidence="1">Multi-pass membrane protein</topology>
    </subcellularLocation>
</comment>
<dbReference type="GO" id="GO:0005886">
    <property type="term" value="C:plasma membrane"/>
    <property type="evidence" value="ECO:0007669"/>
    <property type="project" value="UniProtKB-SubCell"/>
</dbReference>
<accession>A0A520KER8</accession>
<reference evidence="8 10" key="1">
    <citation type="journal article" date="2019" name="Nat. Microbiol.">
        <title>Expanding anaerobic alkane metabolism in the domain of Archaea.</title>
        <authorList>
            <person name="Wang Y."/>
            <person name="Wegener G."/>
            <person name="Hou J."/>
            <person name="Wang F."/>
            <person name="Xiao X."/>
        </authorList>
    </citation>
    <scope>NUCLEOTIDE SEQUENCE [LARGE SCALE GENOMIC DNA]</scope>
    <source>
        <strain evidence="8">WYZ-LMO11</strain>
    </source>
</reference>
<feature type="transmembrane region" description="Helical" evidence="6">
    <location>
        <begin position="107"/>
        <end position="128"/>
    </location>
</feature>
<keyword evidence="4 6" id="KW-1133">Transmembrane helix</keyword>
<feature type="transmembrane region" description="Helical" evidence="6">
    <location>
        <begin position="84"/>
        <end position="101"/>
    </location>
</feature>
<dbReference type="PANTHER" id="PTHR47089:SF1">
    <property type="entry name" value="GUANOSINE ABC TRANSPORTER PERMEASE PROTEIN NUPP"/>
    <property type="match status" value="1"/>
</dbReference>
<dbReference type="InterPro" id="IPR001851">
    <property type="entry name" value="ABC_transp_permease"/>
</dbReference>
<evidence type="ECO:0000256" key="2">
    <source>
        <dbReference type="ARBA" id="ARBA00022475"/>
    </source>
</evidence>
<dbReference type="EMBL" id="RXIH01000038">
    <property type="protein sequence ID" value="RZN55666.1"/>
    <property type="molecule type" value="Genomic_DNA"/>
</dbReference>
<organism evidence="7 9">
    <name type="scientific">Thermoproteota archaeon</name>
    <dbReference type="NCBI Taxonomy" id="2056631"/>
    <lineage>
        <taxon>Archaea</taxon>
        <taxon>Thermoproteota</taxon>
    </lineage>
</organism>
<evidence type="ECO:0000313" key="7">
    <source>
        <dbReference type="EMBL" id="RZN55666.1"/>
    </source>
</evidence>
<proteinExistence type="predicted"/>
<dbReference type="EMBL" id="QNVI01000063">
    <property type="protein sequence ID" value="TDA37817.1"/>
    <property type="molecule type" value="Genomic_DNA"/>
</dbReference>
<keyword evidence="5 6" id="KW-0472">Membrane</keyword>
<evidence type="ECO:0000256" key="1">
    <source>
        <dbReference type="ARBA" id="ARBA00004651"/>
    </source>
</evidence>
<evidence type="ECO:0000313" key="8">
    <source>
        <dbReference type="EMBL" id="TDA37817.1"/>
    </source>
</evidence>
<evidence type="ECO:0000256" key="6">
    <source>
        <dbReference type="SAM" id="Phobius"/>
    </source>
</evidence>
<name>A0A520KER8_9CREN</name>
<dbReference type="Proteomes" id="UP000316080">
    <property type="component" value="Unassembled WGS sequence"/>
</dbReference>
<reference evidence="7 9" key="2">
    <citation type="journal article" date="2019" name="Nat. Microbiol.">
        <title>Wide diversity of methane and short-chain alkane metabolisms in uncultured archaea.</title>
        <authorList>
            <person name="Borrel G."/>
            <person name="Adam P.S."/>
            <person name="McKay L.J."/>
            <person name="Chen L.X."/>
            <person name="Sierra-Garcia I.N."/>
            <person name="Sieber C.M."/>
            <person name="Letourneur Q."/>
            <person name="Ghozlane A."/>
            <person name="Andersen G.L."/>
            <person name="Li W.J."/>
            <person name="Hallam S.J."/>
            <person name="Muyzer G."/>
            <person name="de Oliveira V.M."/>
            <person name="Inskeep W.P."/>
            <person name="Banfield J.F."/>
            <person name="Gribaldo S."/>
        </authorList>
    </citation>
    <scope>NUCLEOTIDE SEQUENCE [LARGE SCALE GENOMIC DNA]</scope>
    <source>
        <strain evidence="7">Verst-YHS</strain>
    </source>
</reference>
<evidence type="ECO:0000256" key="5">
    <source>
        <dbReference type="ARBA" id="ARBA00023136"/>
    </source>
</evidence>
<feature type="transmembrane region" description="Helical" evidence="6">
    <location>
        <begin position="315"/>
        <end position="334"/>
    </location>
</feature>
<dbReference type="GO" id="GO:0022857">
    <property type="term" value="F:transmembrane transporter activity"/>
    <property type="evidence" value="ECO:0007669"/>
    <property type="project" value="InterPro"/>
</dbReference>
<sequence>MSSLKLLGLYRALFAIILTFLITSIFFIMSNTNPILAYYYIFVGAFGNINLIIETFVRATPILIISLGLAISFRCKVWNIGAEGQLYMGAMLGTITAIVLGESYFTFPIAFIMSLIGGALWASIPAFMKSKLGINEVITTFLMNFISINFIQWLLAFPFKSPETLFPESDRIPNSSILPILIPYTRMHLGIIIAFLLILPLIHFIITKTTFGFKLKAIGENPEAARYAGIDVEKILFLALVISGALAGMAGFIEVAGIQFRMRPTISPGYGYTGIVIALLGQNNPIGIALASIFIAAIINGSSTMSRMLNQPQGIVDFIQGLLIIFVLASDYILKYMSRRGLIKL</sequence>
<evidence type="ECO:0000256" key="3">
    <source>
        <dbReference type="ARBA" id="ARBA00022692"/>
    </source>
</evidence>
<feature type="transmembrane region" description="Helical" evidence="6">
    <location>
        <begin position="12"/>
        <end position="29"/>
    </location>
</feature>
<feature type="transmembrane region" description="Helical" evidence="6">
    <location>
        <begin position="187"/>
        <end position="206"/>
    </location>
</feature>
<dbReference type="Proteomes" id="UP000317265">
    <property type="component" value="Unassembled WGS sequence"/>
</dbReference>
<protein>
    <submittedName>
        <fullName evidence="7">ABC transporter permease</fullName>
    </submittedName>
</protein>
<dbReference type="CDD" id="cd06580">
    <property type="entry name" value="TM_PBP1_transp_TpRbsC_like"/>
    <property type="match status" value="1"/>
</dbReference>
<dbReference type="AlphaFoldDB" id="A0A520KER8"/>
<keyword evidence="2" id="KW-1003">Cell membrane</keyword>
<feature type="transmembrane region" description="Helical" evidence="6">
    <location>
        <begin position="140"/>
        <end position="159"/>
    </location>
</feature>
<feature type="transmembrane region" description="Helical" evidence="6">
    <location>
        <begin position="235"/>
        <end position="253"/>
    </location>
</feature>
<evidence type="ECO:0000313" key="9">
    <source>
        <dbReference type="Proteomes" id="UP000316080"/>
    </source>
</evidence>
<gene>
    <name evidence="8" type="ORF">DSO09_06035</name>
    <name evidence="7" type="ORF">EF809_04750</name>
</gene>
<keyword evidence="3 6" id="KW-0812">Transmembrane</keyword>
<dbReference type="Pfam" id="PF02653">
    <property type="entry name" value="BPD_transp_2"/>
    <property type="match status" value="1"/>
</dbReference>
<dbReference type="PANTHER" id="PTHR47089">
    <property type="entry name" value="ABC TRANSPORTER, PERMEASE PROTEIN"/>
    <property type="match status" value="1"/>
</dbReference>
<evidence type="ECO:0000256" key="4">
    <source>
        <dbReference type="ARBA" id="ARBA00022989"/>
    </source>
</evidence>
<feature type="transmembrane region" description="Helical" evidence="6">
    <location>
        <begin position="36"/>
        <end position="53"/>
    </location>
</feature>